<reference evidence="2" key="1">
    <citation type="journal article" date="2011" name="Nat. Biotechnol.">
        <title>The genomic sequence of the Chinese hamster ovary (CHO)-K1 cell line.</title>
        <authorList>
            <person name="Xu X."/>
            <person name="Nagarajan H."/>
            <person name="Lewis N.E."/>
            <person name="Pan S."/>
            <person name="Cai Z."/>
            <person name="Liu X."/>
            <person name="Chen W."/>
            <person name="Xie M."/>
            <person name="Wang W."/>
            <person name="Hammond S."/>
            <person name="Andersen M.R."/>
            <person name="Neff N."/>
            <person name="Passarelli B."/>
            <person name="Koh W."/>
            <person name="Fan H.C."/>
            <person name="Wang J."/>
            <person name="Gui Y."/>
            <person name="Lee K.H."/>
            <person name="Betenbaugh M.J."/>
            <person name="Quake S.R."/>
            <person name="Famili I."/>
            <person name="Palsson B.O."/>
            <person name="Wang J."/>
        </authorList>
    </citation>
    <scope>NUCLEOTIDE SEQUENCE [LARGE SCALE GENOMIC DNA]</scope>
    <source>
        <strain evidence="2">CHO K1 cell line</strain>
    </source>
</reference>
<dbReference type="Gene3D" id="1.20.1260.10">
    <property type="match status" value="1"/>
</dbReference>
<dbReference type="SUPFAM" id="SSF47240">
    <property type="entry name" value="Ferritin-like"/>
    <property type="match status" value="1"/>
</dbReference>
<name>G3I3V4_CRIGR</name>
<dbReference type="EMBL" id="JH001213">
    <property type="protein sequence ID" value="EGV99709.1"/>
    <property type="molecule type" value="Genomic_DNA"/>
</dbReference>
<accession>G3I3V4</accession>
<proteinExistence type="predicted"/>
<dbReference type="GlyGen" id="G3I3V4">
    <property type="glycosylation" value="1 site"/>
</dbReference>
<gene>
    <name evidence="1" type="ORF">I79_018122</name>
</gene>
<dbReference type="FunCoup" id="G3I3V4">
    <property type="interactions" value="8"/>
</dbReference>
<sequence length="178" mass="20206">MLGKPGNSSLMPGTDIVKIEPTPSYHYCSEKAQNGFGAYIQYQTSIRWFEAKSTLKYIVGRGNKVCLPDIQRPEIDYQSHMDTLLGVLNLEKELTKTLQILYDRASTFIDTQDFRMTAIDTRIKAIMVAQELEEGVRQNLELLMDISIATNETDVSRELILTMSFPTFGKQFAYGMDS</sequence>
<evidence type="ECO:0000313" key="1">
    <source>
        <dbReference type="EMBL" id="EGV99709.1"/>
    </source>
</evidence>
<protein>
    <submittedName>
        <fullName evidence="1">Uncharacterized protein</fullName>
    </submittedName>
</protein>
<dbReference type="InParanoid" id="G3I3V4"/>
<evidence type="ECO:0000313" key="2">
    <source>
        <dbReference type="Proteomes" id="UP000001075"/>
    </source>
</evidence>
<organism evidence="1 2">
    <name type="scientific">Cricetulus griseus</name>
    <name type="common">Chinese hamster</name>
    <name type="synonym">Cricetulus barabensis griseus</name>
    <dbReference type="NCBI Taxonomy" id="10029"/>
    <lineage>
        <taxon>Eukaryota</taxon>
        <taxon>Metazoa</taxon>
        <taxon>Chordata</taxon>
        <taxon>Craniata</taxon>
        <taxon>Vertebrata</taxon>
        <taxon>Euteleostomi</taxon>
        <taxon>Mammalia</taxon>
        <taxon>Eutheria</taxon>
        <taxon>Euarchontoglires</taxon>
        <taxon>Glires</taxon>
        <taxon>Rodentia</taxon>
        <taxon>Myomorpha</taxon>
        <taxon>Muroidea</taxon>
        <taxon>Cricetidae</taxon>
        <taxon>Cricetinae</taxon>
        <taxon>Cricetulus</taxon>
    </lineage>
</organism>
<dbReference type="Proteomes" id="UP000001075">
    <property type="component" value="Unassembled WGS sequence"/>
</dbReference>
<dbReference type="InterPro" id="IPR012347">
    <property type="entry name" value="Ferritin-like"/>
</dbReference>
<dbReference type="InterPro" id="IPR009078">
    <property type="entry name" value="Ferritin-like_SF"/>
</dbReference>
<dbReference type="AlphaFoldDB" id="G3I3V4"/>